<dbReference type="SMART" id="SM00179">
    <property type="entry name" value="EGF_CA"/>
    <property type="match status" value="2"/>
</dbReference>
<dbReference type="PANTHER" id="PTHR24050:SF27">
    <property type="entry name" value="FIBRILLIN-1"/>
    <property type="match status" value="1"/>
</dbReference>
<dbReference type="RefSeq" id="XP_031570867.1">
    <property type="nucleotide sequence ID" value="XM_031715007.1"/>
</dbReference>
<feature type="domain" description="VWFD" evidence="9">
    <location>
        <begin position="467"/>
        <end position="663"/>
    </location>
</feature>
<comment type="caution">
    <text evidence="6">Lacks conserved residue(s) required for the propagation of feature annotation.</text>
</comment>
<dbReference type="PROSITE" id="PS00010">
    <property type="entry name" value="ASX_HYDROXYL"/>
    <property type="match status" value="2"/>
</dbReference>
<dbReference type="FunFam" id="2.10.25.10:FF:000010">
    <property type="entry name" value="Pro-epidermal growth factor"/>
    <property type="match status" value="1"/>
</dbReference>
<dbReference type="Gene3D" id="2.10.25.10">
    <property type="entry name" value="Laminin"/>
    <property type="match status" value="3"/>
</dbReference>
<evidence type="ECO:0000256" key="6">
    <source>
        <dbReference type="PROSITE-ProRule" id="PRU00076"/>
    </source>
</evidence>
<keyword evidence="10" id="KW-1185">Reference proteome</keyword>
<dbReference type="RefSeq" id="XP_031570870.1">
    <property type="nucleotide sequence ID" value="XM_031715010.1"/>
</dbReference>
<evidence type="ECO:0000256" key="5">
    <source>
        <dbReference type="ARBA" id="ARBA00023157"/>
    </source>
</evidence>
<evidence type="ECO:0000259" key="8">
    <source>
        <dbReference type="PROSITE" id="PS50026"/>
    </source>
</evidence>
<dbReference type="GO" id="GO:0005509">
    <property type="term" value="F:calcium ion binding"/>
    <property type="evidence" value="ECO:0007669"/>
    <property type="project" value="InterPro"/>
</dbReference>
<organism evidence="10 11">
    <name type="scientific">Actinia tenebrosa</name>
    <name type="common">Australian red waratah sea anemone</name>
    <dbReference type="NCBI Taxonomy" id="6105"/>
    <lineage>
        <taxon>Eukaryota</taxon>
        <taxon>Metazoa</taxon>
        <taxon>Cnidaria</taxon>
        <taxon>Anthozoa</taxon>
        <taxon>Hexacorallia</taxon>
        <taxon>Actiniaria</taxon>
        <taxon>Actiniidae</taxon>
        <taxon>Actinia</taxon>
    </lineage>
</organism>
<dbReference type="InterPro" id="IPR000742">
    <property type="entry name" value="EGF"/>
</dbReference>
<dbReference type="Pfam" id="PF14670">
    <property type="entry name" value="FXa_inhibition"/>
    <property type="match status" value="1"/>
</dbReference>
<keyword evidence="3 7" id="KW-0732">Signal</keyword>
<evidence type="ECO:0000313" key="13">
    <source>
        <dbReference type="RefSeq" id="XP_031570870.1"/>
    </source>
</evidence>
<dbReference type="GeneID" id="116305158"/>
<name>A0A6P8IV76_ACTTE</name>
<dbReference type="KEGG" id="aten:116305158"/>
<dbReference type="Proteomes" id="UP000515163">
    <property type="component" value="Unplaced"/>
</dbReference>
<dbReference type="PROSITE" id="PS50026">
    <property type="entry name" value="EGF_3"/>
    <property type="match status" value="1"/>
</dbReference>
<dbReference type="PROSITE" id="PS01187">
    <property type="entry name" value="EGF_CA"/>
    <property type="match status" value="1"/>
</dbReference>
<proteinExistence type="inferred from homology"/>
<dbReference type="Pfam" id="PF07645">
    <property type="entry name" value="EGF_CA"/>
    <property type="match status" value="1"/>
</dbReference>
<dbReference type="InterPro" id="IPR009030">
    <property type="entry name" value="Growth_fac_rcpt_cys_sf"/>
</dbReference>
<feature type="chain" id="PRO_5044653243" evidence="7">
    <location>
        <begin position="22"/>
        <end position="737"/>
    </location>
</feature>
<evidence type="ECO:0000313" key="12">
    <source>
        <dbReference type="RefSeq" id="XP_031570869.1"/>
    </source>
</evidence>
<feature type="domain" description="EGF-like" evidence="8">
    <location>
        <begin position="178"/>
        <end position="218"/>
    </location>
</feature>
<gene>
    <name evidence="11 12 13" type="primary">LOC116305158</name>
</gene>
<dbReference type="GO" id="GO:0005576">
    <property type="term" value="C:extracellular region"/>
    <property type="evidence" value="ECO:0007669"/>
    <property type="project" value="UniProtKB-SubCell"/>
</dbReference>
<dbReference type="InterPro" id="IPR018097">
    <property type="entry name" value="EGF_Ca-bd_CS"/>
</dbReference>
<dbReference type="RefSeq" id="XP_031570869.1">
    <property type="nucleotide sequence ID" value="XM_031715009.1"/>
</dbReference>
<keyword evidence="5" id="KW-1015">Disulfide bond</keyword>
<dbReference type="PANTHER" id="PTHR24050">
    <property type="entry name" value="PA14 DOMAIN-CONTAINING PROTEIN"/>
    <property type="match status" value="1"/>
</dbReference>
<dbReference type="PROSITE" id="PS51233">
    <property type="entry name" value="VWFD"/>
    <property type="match status" value="1"/>
</dbReference>
<dbReference type="AlphaFoldDB" id="A0A6P8IV76"/>
<dbReference type="InterPro" id="IPR000152">
    <property type="entry name" value="EGF-type_Asp/Asn_hydroxyl_site"/>
</dbReference>
<dbReference type="InterPro" id="IPR052235">
    <property type="entry name" value="Nephronectin_domain"/>
</dbReference>
<dbReference type="CDD" id="cd00054">
    <property type="entry name" value="EGF_CA"/>
    <property type="match status" value="1"/>
</dbReference>
<dbReference type="PROSITE" id="PS01186">
    <property type="entry name" value="EGF_2"/>
    <property type="match status" value="3"/>
</dbReference>
<evidence type="ECO:0000256" key="1">
    <source>
        <dbReference type="ARBA" id="ARBA00006373"/>
    </source>
</evidence>
<dbReference type="InterPro" id="IPR001846">
    <property type="entry name" value="VWF_type-D"/>
</dbReference>
<keyword evidence="4" id="KW-0677">Repeat</keyword>
<dbReference type="SUPFAM" id="SSF57184">
    <property type="entry name" value="Growth factor receptor domain"/>
    <property type="match status" value="1"/>
</dbReference>
<evidence type="ECO:0000313" key="11">
    <source>
        <dbReference type="RefSeq" id="XP_031570867.1"/>
    </source>
</evidence>
<comment type="similarity">
    <text evidence="1">Belongs to the EGF domain peptide family.</text>
</comment>
<evidence type="ECO:0000256" key="2">
    <source>
        <dbReference type="ARBA" id="ARBA00022536"/>
    </source>
</evidence>
<evidence type="ECO:0000259" key="9">
    <source>
        <dbReference type="PROSITE" id="PS51233"/>
    </source>
</evidence>
<evidence type="ECO:0000256" key="3">
    <source>
        <dbReference type="ARBA" id="ARBA00022729"/>
    </source>
</evidence>
<dbReference type="FunFam" id="2.10.25.10:FF:000240">
    <property type="entry name" value="Vitamin K-dependent protein S"/>
    <property type="match status" value="1"/>
</dbReference>
<dbReference type="InterPro" id="IPR001881">
    <property type="entry name" value="EGF-like_Ca-bd_dom"/>
</dbReference>
<evidence type="ECO:0000256" key="4">
    <source>
        <dbReference type="ARBA" id="ARBA00022737"/>
    </source>
</evidence>
<evidence type="ECO:0000256" key="7">
    <source>
        <dbReference type="SAM" id="SignalP"/>
    </source>
</evidence>
<reference evidence="11 12" key="1">
    <citation type="submission" date="2025-04" db="UniProtKB">
        <authorList>
            <consortium name="RefSeq"/>
        </authorList>
    </citation>
    <scope>IDENTIFICATION</scope>
    <source>
        <tissue evidence="11 12">Tentacle</tissue>
    </source>
</reference>
<dbReference type="PROSITE" id="PS00022">
    <property type="entry name" value="EGF_1"/>
    <property type="match status" value="1"/>
</dbReference>
<evidence type="ECO:0000313" key="10">
    <source>
        <dbReference type="Proteomes" id="UP000515163"/>
    </source>
</evidence>
<dbReference type="InterPro" id="IPR049883">
    <property type="entry name" value="NOTCH1_EGF-like"/>
</dbReference>
<accession>A0A6P8IV76</accession>
<protein>
    <submittedName>
        <fullName evidence="11 12">von Willebrand factor D and EGF domain-containing protein-like</fullName>
    </submittedName>
</protein>
<sequence>MNHLVEFLLGFLVLFLAFEDSEEIQPYSWVSHVCSRGTYETAYTSYQTYRTRYQDYNAKCGIWGWGRCKRTRSWRSYYYESRTTSVYKTYYYCCSGWRQSGRYCSIPICRSGCFYGRCTSPNRCSCDSGWRGSRCQYDVNECSRSHHGCSQVCINTPGSYKCGCRKGYVLEGSKSCKDIDECATKNGQCDHICENTHGSYKCRCLLGYELLLDGRTCRLASAGELDFPVKLVPKPTVTYRNDSSSRVELVCSFDFPAWNNVSYFIGWYTNLINSVKNETWCIAEEGERTSNHSSCTRRQSVVTLFQHFAIGDTVSCKLYMKFSTSPKYNWTASEQESDQFYVGIEVSPRITDINCKVKKNVTVTLRPTVPILSPLGLVGIDSVVVSVLIPQERKVFVDKCSVELRTEDINRGKTITISGICDEQEGNTNTSHSYLFHFKPETSSPDWFSGVYEMPSMQLFAAENGISEFEKCGLLFRRISTFDSREIQWNSSGFFVFYSNEAKKVQVDIRLLQRDNQTYSACGVAIRDRDNVIVFSVCDDIFFGNVESSRLRFIKRSPGKLSKGIQVQMLRHLFLPWGYVRRFGHVILSSGMVIAVIEIVSNNRIEISVIITNLGYDKGRVSGLCGNYNNDPTDDFWQGGDGRVVQTEEDFMETWRISEDKSFFKALPPQEDETEQQEKFCFCSMKNEVQMKKDCQSTKTHFAKLNENEWRLMAQNFRLIGGSSDCKQNPLSSLCKN</sequence>
<feature type="signal peptide" evidence="7">
    <location>
        <begin position="1"/>
        <end position="21"/>
    </location>
</feature>
<keyword evidence="2 6" id="KW-0245">EGF-like domain</keyword>
<dbReference type="OrthoDB" id="5951861at2759"/>
<dbReference type="SMART" id="SM00181">
    <property type="entry name" value="EGF"/>
    <property type="match status" value="3"/>
</dbReference>